<evidence type="ECO:0000313" key="3">
    <source>
        <dbReference type="WBParaSite" id="ASIM_0001901001-mRNA-1"/>
    </source>
</evidence>
<proteinExistence type="predicted"/>
<dbReference type="AlphaFoldDB" id="A0A0M3KDF7"/>
<dbReference type="WBParaSite" id="ASIM_0001901001-mRNA-1">
    <property type="protein sequence ID" value="ASIM_0001901001-mRNA-1"/>
    <property type="gene ID" value="ASIM_0001901001"/>
</dbReference>
<dbReference type="SUPFAM" id="SSF101478">
    <property type="entry name" value="ADP-ribosylglycohydrolase"/>
    <property type="match status" value="1"/>
</dbReference>
<protein>
    <submittedName>
        <fullName evidence="3">ADP-ribosylglycohydrolase</fullName>
    </submittedName>
</protein>
<evidence type="ECO:0000313" key="2">
    <source>
        <dbReference type="Proteomes" id="UP000267096"/>
    </source>
</evidence>
<dbReference type="Gene3D" id="1.10.4080.10">
    <property type="entry name" value="ADP-ribosylation/Crystallin J1"/>
    <property type="match status" value="1"/>
</dbReference>
<organism evidence="3">
    <name type="scientific">Anisakis simplex</name>
    <name type="common">Herring worm</name>
    <dbReference type="NCBI Taxonomy" id="6269"/>
    <lineage>
        <taxon>Eukaryota</taxon>
        <taxon>Metazoa</taxon>
        <taxon>Ecdysozoa</taxon>
        <taxon>Nematoda</taxon>
        <taxon>Chromadorea</taxon>
        <taxon>Rhabditida</taxon>
        <taxon>Spirurina</taxon>
        <taxon>Ascaridomorpha</taxon>
        <taxon>Ascaridoidea</taxon>
        <taxon>Anisakidae</taxon>
        <taxon>Anisakis</taxon>
        <taxon>Anisakis simplex complex</taxon>
    </lineage>
</organism>
<evidence type="ECO:0000313" key="1">
    <source>
        <dbReference type="EMBL" id="VDK64685.1"/>
    </source>
</evidence>
<accession>A0A0M3KDF7</accession>
<keyword evidence="2" id="KW-1185">Reference proteome</keyword>
<reference evidence="3" key="1">
    <citation type="submission" date="2017-02" db="UniProtKB">
        <authorList>
            <consortium name="WormBaseParasite"/>
        </authorList>
    </citation>
    <scope>IDENTIFICATION</scope>
</reference>
<dbReference type="OrthoDB" id="410104at2759"/>
<sequence length="83" mass="9189">MISDRAVGALLGQAVGDALGFRYQYRSGEDVTNQICMDKDNSGFLPIRGSAVFDFPPGQVCSFTVVPIFTLNFHPFQFFCLFV</sequence>
<dbReference type="InterPro" id="IPR036705">
    <property type="entry name" value="Ribosyl_crysJ1_sf"/>
</dbReference>
<gene>
    <name evidence="1" type="ORF">ASIM_LOCUS18405</name>
</gene>
<dbReference type="EMBL" id="UYRR01035465">
    <property type="protein sequence ID" value="VDK64685.1"/>
    <property type="molecule type" value="Genomic_DNA"/>
</dbReference>
<dbReference type="Proteomes" id="UP000267096">
    <property type="component" value="Unassembled WGS sequence"/>
</dbReference>
<reference evidence="1 2" key="2">
    <citation type="submission" date="2018-11" db="EMBL/GenBank/DDBJ databases">
        <authorList>
            <consortium name="Pathogen Informatics"/>
        </authorList>
    </citation>
    <scope>NUCLEOTIDE SEQUENCE [LARGE SCALE GENOMIC DNA]</scope>
</reference>
<name>A0A0M3KDF7_ANISI</name>